<organism evidence="1">
    <name type="scientific">Desulfacinum infernum</name>
    <dbReference type="NCBI Taxonomy" id="35837"/>
    <lineage>
        <taxon>Bacteria</taxon>
        <taxon>Pseudomonadati</taxon>
        <taxon>Thermodesulfobacteriota</taxon>
        <taxon>Syntrophobacteria</taxon>
        <taxon>Syntrophobacterales</taxon>
        <taxon>Syntrophobacteraceae</taxon>
        <taxon>Desulfacinum</taxon>
    </lineage>
</organism>
<reference evidence="1" key="1">
    <citation type="journal article" date="2020" name="mSystems">
        <title>Genome- and Community-Level Interaction Insights into Carbon Utilization and Element Cycling Functions of Hydrothermarchaeota in Hydrothermal Sediment.</title>
        <authorList>
            <person name="Zhou Z."/>
            <person name="Liu Y."/>
            <person name="Xu W."/>
            <person name="Pan J."/>
            <person name="Luo Z.H."/>
            <person name="Li M."/>
        </authorList>
    </citation>
    <scope>NUCLEOTIDE SEQUENCE [LARGE SCALE GENOMIC DNA]</scope>
    <source>
        <strain evidence="1">SpSt-456</strain>
    </source>
</reference>
<dbReference type="AlphaFoldDB" id="A0A832A0P7"/>
<dbReference type="InterPro" id="IPR011748">
    <property type="entry name" value="Unchr_phage_tail-like"/>
</dbReference>
<dbReference type="Pfam" id="PF09684">
    <property type="entry name" value="Tail_P2_I"/>
    <property type="match status" value="1"/>
</dbReference>
<accession>A0A832A0P7</accession>
<evidence type="ECO:0000313" key="1">
    <source>
        <dbReference type="EMBL" id="HFK98432.1"/>
    </source>
</evidence>
<dbReference type="EMBL" id="DSTK01000039">
    <property type="protein sequence ID" value="HFK98432.1"/>
    <property type="molecule type" value="Genomic_DNA"/>
</dbReference>
<sequence length="783" mass="85649">MDANGARFWMCSDVGDWVLGDGAAWDSKRRVLHLGSRRTVKMSGQDRASARMAADGVRGTVDAYGTWAVIASDGKAVTAAGAFPQPVVLYRVEETETVRDAAVGPEGILWLIVEAPGGGRHVVMTDVLERWQPVSLSRPDIQPDRILARPQGGAWALDRRDKIMARIDGVPFPEYLFRSFSPHIGRPCVENPDPPVMGRPIALPVPDTWELVAAAAASIGHMAFLFWTADGDARVVLWDETRFFPPDILSGLAAPFSIGWVGESRWAVVVEHAGHAPVFRLPTEIGAVVDPVGDYYPLPGWNGGPLCNTLHAPVHYVEKSADESRENPKPRPLHRLSQPGLVKKAAVHAARPFDSGSPKTVWHRLYLEGTFPPGTGVRLRLAVSDHPDPPPQDRFVPFHFATVPDLDLSPLSSSVPKGSWVPFPSEIPFHQGFLDCPRQRDRSGLFTVLVQRPGTRVRSLQGRFLWLVMDLFGTGQAGPEVAAVRVYAPRFSYRDRYLPDLYKETLSGSEADAAGPPSGPDFLERFLCLFEGCLTPMEDRVAAAHGLTDPDVAPFHALAWLSSWFGLTLEPALSEQARRRLIREAMTLFRSHGTLKGLRHALDIATDGGIAQGRIAVVEDFRLRRTFATILGADLPDEEDPLTAGMTASGNSILGRSLFLGAEEEREFLALFRPRIAEGAEQEAVVAALFDQFAHRVTVLVRRDTPEAVTALVRLVASRETPAHVETRVVAASENLVVGIASLVAVDTALEPRPPLRPVTENRSRLSRDATVLDTLSLDPRLG</sequence>
<name>A0A832A0P7_9BACT</name>
<gene>
    <name evidence="1" type="ORF">ENS06_14055</name>
</gene>
<proteinExistence type="predicted"/>
<dbReference type="InterPro" id="IPR006521">
    <property type="entry name" value="Tail_protein_I"/>
</dbReference>
<dbReference type="NCBIfam" id="TIGR02242">
    <property type="entry name" value="tail_TIGR02242"/>
    <property type="match status" value="1"/>
</dbReference>
<comment type="caution">
    <text evidence="1">The sequence shown here is derived from an EMBL/GenBank/DDBJ whole genome shotgun (WGS) entry which is preliminary data.</text>
</comment>
<protein>
    <submittedName>
        <fullName evidence="1">Phage tail protein</fullName>
    </submittedName>
</protein>